<evidence type="ECO:0000259" key="2">
    <source>
        <dbReference type="Pfam" id="PF04448"/>
    </source>
</evidence>
<feature type="region of interest" description="Disordered" evidence="1">
    <location>
        <begin position="107"/>
        <end position="141"/>
    </location>
</feature>
<sequence length="141" mass="15806">MTDRTASPTTVAFRALPADIQALSFDAVGHLPRPMSHMEMLLAVGQAVLAERERDKWRPIDSAPKDRTPVIIAVPTKDRDDYIVGEAYFHPEDNDWWWANNAPGDYHGGPISDINHHGPTHWRPLPEPPTLRADPEQGEAE</sequence>
<organism evidence="3 4">
    <name type="scientific">Sinorhizobium sojae CCBAU 05684</name>
    <dbReference type="NCBI Taxonomy" id="716928"/>
    <lineage>
        <taxon>Bacteria</taxon>
        <taxon>Pseudomonadati</taxon>
        <taxon>Pseudomonadota</taxon>
        <taxon>Alphaproteobacteria</taxon>
        <taxon>Hyphomicrobiales</taxon>
        <taxon>Rhizobiaceae</taxon>
        <taxon>Sinorhizobium/Ensifer group</taxon>
        <taxon>Sinorhizobium</taxon>
    </lineage>
</organism>
<dbReference type="OrthoDB" id="7510885at2"/>
<feature type="domain" description="DUF551" evidence="2">
    <location>
        <begin position="63"/>
        <end position="130"/>
    </location>
</feature>
<proteinExistence type="predicted"/>
<dbReference type="EMBL" id="CP023067">
    <property type="protein sequence ID" value="ASY64438.1"/>
    <property type="molecule type" value="Genomic_DNA"/>
</dbReference>
<dbReference type="Pfam" id="PF04448">
    <property type="entry name" value="DUF551"/>
    <property type="match status" value="1"/>
</dbReference>
<dbReference type="RefSeq" id="WP_050979950.1">
    <property type="nucleotide sequence ID" value="NZ_AJQT01000026.1"/>
</dbReference>
<evidence type="ECO:0000313" key="3">
    <source>
        <dbReference type="EMBL" id="ASY64438.1"/>
    </source>
</evidence>
<gene>
    <name evidence="3" type="ORF">SJ05684_c30140</name>
</gene>
<keyword evidence="4" id="KW-1185">Reference proteome</keyword>
<dbReference type="AlphaFoldDB" id="A0A249PET7"/>
<reference evidence="3 4" key="1">
    <citation type="submission" date="2017-08" db="EMBL/GenBank/DDBJ databases">
        <title>Multipartite genome sequences of Sinorhizobium species nodulating soybeans.</title>
        <authorList>
            <person name="Tian C.F."/>
        </authorList>
    </citation>
    <scope>NUCLEOTIDE SEQUENCE [LARGE SCALE GENOMIC DNA]</scope>
    <source>
        <strain evidence="3 4">CCBAU 05684</strain>
    </source>
</reference>
<dbReference type="InterPro" id="IPR007539">
    <property type="entry name" value="DUF551"/>
</dbReference>
<evidence type="ECO:0000313" key="4">
    <source>
        <dbReference type="Proteomes" id="UP000217211"/>
    </source>
</evidence>
<dbReference type="STRING" id="716928.GCA_000261485_01465"/>
<evidence type="ECO:0000256" key="1">
    <source>
        <dbReference type="SAM" id="MobiDB-lite"/>
    </source>
</evidence>
<dbReference type="Proteomes" id="UP000217211">
    <property type="component" value="Chromosome"/>
</dbReference>
<accession>A0A249PET7</accession>
<protein>
    <recommendedName>
        <fullName evidence="2">DUF551 domain-containing protein</fullName>
    </recommendedName>
</protein>
<name>A0A249PET7_9HYPH</name>
<dbReference type="KEGG" id="esj:SJ05684_c30140"/>